<evidence type="ECO:0000259" key="2">
    <source>
        <dbReference type="Pfam" id="PF13503"/>
    </source>
</evidence>
<dbReference type="Proteomes" id="UP000093104">
    <property type="component" value="Unassembled WGS sequence"/>
</dbReference>
<dbReference type="RefSeq" id="WP_065831980.1">
    <property type="nucleotide sequence ID" value="NZ_LGSI01000015.1"/>
</dbReference>
<proteinExistence type="predicted"/>
<protein>
    <recommendedName>
        <fullName evidence="2">DUF4123 domain-containing protein</fullName>
    </recommendedName>
</protein>
<dbReference type="Pfam" id="PF13503">
    <property type="entry name" value="DUF4123"/>
    <property type="match status" value="1"/>
</dbReference>
<dbReference type="InterPro" id="IPR025391">
    <property type="entry name" value="DUF4123"/>
</dbReference>
<reference evidence="3 4" key="1">
    <citation type="submission" date="2015-07" db="EMBL/GenBank/DDBJ databases">
        <title>Draft genome sequence of a diazotrophic, plant growth-promoting rhizobacterium of the Pseudomonas syringae complex.</title>
        <authorList>
            <person name="Patten C.L."/>
            <person name="Jeong H."/>
        </authorList>
    </citation>
    <scope>NUCLEOTIDE SEQUENCE [LARGE SCALE GENOMIC DNA]</scope>
    <source>
        <strain evidence="3 4">GR12-2</strain>
    </source>
</reference>
<organism evidence="3 4">
    <name type="scientific">Pseudomonas syringae</name>
    <dbReference type="NCBI Taxonomy" id="317"/>
    <lineage>
        <taxon>Bacteria</taxon>
        <taxon>Pseudomonadati</taxon>
        <taxon>Pseudomonadota</taxon>
        <taxon>Gammaproteobacteria</taxon>
        <taxon>Pseudomonadales</taxon>
        <taxon>Pseudomonadaceae</taxon>
        <taxon>Pseudomonas</taxon>
    </lineage>
</organism>
<dbReference type="OrthoDB" id="6363308at2"/>
<sequence length="199" mass="22487">MNAWLLLERTEHLLPNLYRQVALPDVTRLFDSTPLAAYDEQSPLLVKDDGSKLFAAIQQVPEQWPGLILHSEHSTTEVLAHLRQILFVNFDQNRKGVLRYSNPTTASYFFPACTAGELKFWLGPLTHLSWYGGSWPDKATGQMKWHALENPAANEWQALAVGHQSALSSGQQQALERQQQEHSVYLQSHLQQPSTGQES</sequence>
<name>A0A1C7Z8P3_PSESX</name>
<feature type="compositionally biased region" description="Polar residues" evidence="1">
    <location>
        <begin position="181"/>
        <end position="199"/>
    </location>
</feature>
<dbReference type="AlphaFoldDB" id="A0A1C7Z8P3"/>
<comment type="caution">
    <text evidence="3">The sequence shown here is derived from an EMBL/GenBank/DDBJ whole genome shotgun (WGS) entry which is preliminary data.</text>
</comment>
<gene>
    <name evidence="3" type="ORF">AFK24_03855</name>
</gene>
<dbReference type="PATRIC" id="fig|317.243.peg.5642"/>
<accession>A0A1C7Z8P3</accession>
<evidence type="ECO:0000256" key="1">
    <source>
        <dbReference type="SAM" id="MobiDB-lite"/>
    </source>
</evidence>
<evidence type="ECO:0000313" key="4">
    <source>
        <dbReference type="Proteomes" id="UP000093104"/>
    </source>
</evidence>
<feature type="region of interest" description="Disordered" evidence="1">
    <location>
        <begin position="169"/>
        <end position="199"/>
    </location>
</feature>
<evidence type="ECO:0000313" key="3">
    <source>
        <dbReference type="EMBL" id="OCR26432.1"/>
    </source>
</evidence>
<feature type="domain" description="DUF4123" evidence="2">
    <location>
        <begin position="10"/>
        <end position="118"/>
    </location>
</feature>
<dbReference type="EMBL" id="LGSI01000015">
    <property type="protein sequence ID" value="OCR26432.1"/>
    <property type="molecule type" value="Genomic_DNA"/>
</dbReference>